<feature type="non-terminal residue" evidence="13">
    <location>
        <position position="1"/>
    </location>
</feature>
<evidence type="ECO:0000256" key="5">
    <source>
        <dbReference type="ARBA" id="ARBA00022679"/>
    </source>
</evidence>
<feature type="compositionally biased region" description="Acidic residues" evidence="11">
    <location>
        <begin position="602"/>
        <end position="640"/>
    </location>
</feature>
<dbReference type="GO" id="GO:0003714">
    <property type="term" value="F:transcription corepressor activity"/>
    <property type="evidence" value="ECO:0007669"/>
    <property type="project" value="TreeGrafter"/>
</dbReference>
<feature type="binding site" evidence="10">
    <location>
        <position position="339"/>
    </location>
    <ligand>
        <name>Zn(2+)</name>
        <dbReference type="ChEBI" id="CHEBI:29105"/>
    </ligand>
</feature>
<dbReference type="AlphaFoldDB" id="A0A267ETQ2"/>
<dbReference type="Pfam" id="PF02146">
    <property type="entry name" value="SIR2"/>
    <property type="match status" value="1"/>
</dbReference>
<evidence type="ECO:0000313" key="13">
    <source>
        <dbReference type="EMBL" id="PAA64364.1"/>
    </source>
</evidence>
<dbReference type="InterPro" id="IPR029035">
    <property type="entry name" value="DHS-like_NAD/FAD-binding_dom"/>
</dbReference>
<reference evidence="13 14" key="1">
    <citation type="submission" date="2017-06" db="EMBL/GenBank/DDBJ databases">
        <title>A platform for efficient transgenesis in Macrostomum lignano, a flatworm model organism for stem cell research.</title>
        <authorList>
            <person name="Berezikov E."/>
        </authorList>
    </citation>
    <scope>NUCLEOTIDE SEQUENCE [LARGE SCALE GENOMIC DNA]</scope>
    <source>
        <strain evidence="13">DV1</strain>
        <tissue evidence="13">Whole organism</tissue>
    </source>
</reference>
<dbReference type="EC" id="2.3.1.286" evidence="4"/>
<keyword evidence="6 10" id="KW-0479">Metal-binding</keyword>
<keyword evidence="14" id="KW-1185">Reference proteome</keyword>
<dbReference type="InterPro" id="IPR026591">
    <property type="entry name" value="Sirtuin_cat_small_dom_sf"/>
</dbReference>
<evidence type="ECO:0000256" key="7">
    <source>
        <dbReference type="ARBA" id="ARBA00022833"/>
    </source>
</evidence>
<dbReference type="GO" id="GO:0033553">
    <property type="term" value="C:rDNA heterochromatin"/>
    <property type="evidence" value="ECO:0007669"/>
    <property type="project" value="TreeGrafter"/>
</dbReference>
<feature type="region of interest" description="Disordered" evidence="11">
    <location>
        <begin position="592"/>
        <end position="645"/>
    </location>
</feature>
<evidence type="ECO:0000259" key="12">
    <source>
        <dbReference type="PROSITE" id="PS50305"/>
    </source>
</evidence>
<evidence type="ECO:0000256" key="2">
    <source>
        <dbReference type="ARBA" id="ARBA00004123"/>
    </source>
</evidence>
<comment type="subcellular location">
    <subcellularLocation>
        <location evidence="2">Nucleus</location>
    </subcellularLocation>
</comment>
<keyword evidence="9" id="KW-0539">Nucleus</keyword>
<feature type="compositionally biased region" description="Low complexity" evidence="11">
    <location>
        <begin position="538"/>
        <end position="565"/>
    </location>
</feature>
<dbReference type="STRING" id="282301.A0A267ETQ2"/>
<evidence type="ECO:0000256" key="9">
    <source>
        <dbReference type="ARBA" id="ARBA00023242"/>
    </source>
</evidence>
<comment type="caution">
    <text evidence="13">The sequence shown here is derived from an EMBL/GenBank/DDBJ whole genome shotgun (WGS) entry which is preliminary data.</text>
</comment>
<evidence type="ECO:0000256" key="1">
    <source>
        <dbReference type="ARBA" id="ARBA00001947"/>
    </source>
</evidence>
<evidence type="ECO:0000256" key="4">
    <source>
        <dbReference type="ARBA" id="ARBA00012928"/>
    </source>
</evidence>
<feature type="compositionally biased region" description="Acidic residues" evidence="11">
    <location>
        <begin position="726"/>
        <end position="739"/>
    </location>
</feature>
<keyword evidence="7 10" id="KW-0862">Zinc</keyword>
<dbReference type="EMBL" id="NIVC01001758">
    <property type="protein sequence ID" value="PAA64364.1"/>
    <property type="molecule type" value="Genomic_DNA"/>
</dbReference>
<protein>
    <recommendedName>
        <fullName evidence="4">protein acetyllysine N-acetyltransferase</fullName>
        <ecNumber evidence="4">2.3.1.286</ecNumber>
    </recommendedName>
</protein>
<dbReference type="OrthoDB" id="424302at2759"/>
<dbReference type="CDD" id="cd01408">
    <property type="entry name" value="SIRT1"/>
    <property type="match status" value="1"/>
</dbReference>
<evidence type="ECO:0000256" key="3">
    <source>
        <dbReference type="ARBA" id="ARBA00006924"/>
    </source>
</evidence>
<feature type="compositionally biased region" description="Polar residues" evidence="11">
    <location>
        <begin position="57"/>
        <end position="74"/>
    </location>
</feature>
<dbReference type="GO" id="GO:0005637">
    <property type="term" value="C:nuclear inner membrane"/>
    <property type="evidence" value="ECO:0007669"/>
    <property type="project" value="TreeGrafter"/>
</dbReference>
<evidence type="ECO:0000256" key="11">
    <source>
        <dbReference type="SAM" id="MobiDB-lite"/>
    </source>
</evidence>
<dbReference type="GO" id="GO:0002039">
    <property type="term" value="F:p53 binding"/>
    <property type="evidence" value="ECO:0007669"/>
    <property type="project" value="TreeGrafter"/>
</dbReference>
<evidence type="ECO:0000256" key="10">
    <source>
        <dbReference type="PROSITE-ProRule" id="PRU00236"/>
    </source>
</evidence>
<dbReference type="Gene3D" id="3.40.50.1220">
    <property type="entry name" value="TPP-binding domain"/>
    <property type="match status" value="1"/>
</dbReference>
<dbReference type="FunFam" id="3.30.1600.10:FF:000013">
    <property type="entry name" value="NAD-dependent protein deacetylase sirtuin-1"/>
    <property type="match status" value="1"/>
</dbReference>
<dbReference type="Gene3D" id="3.30.1600.10">
    <property type="entry name" value="SIR2/SIRT2 'Small Domain"/>
    <property type="match status" value="1"/>
</dbReference>
<comment type="cofactor">
    <cofactor evidence="1">
        <name>Zn(2+)</name>
        <dbReference type="ChEBI" id="CHEBI:29105"/>
    </cofactor>
</comment>
<feature type="region of interest" description="Disordered" evidence="11">
    <location>
        <begin position="338"/>
        <end position="376"/>
    </location>
</feature>
<organism evidence="13 14">
    <name type="scientific">Macrostomum lignano</name>
    <dbReference type="NCBI Taxonomy" id="282301"/>
    <lineage>
        <taxon>Eukaryota</taxon>
        <taxon>Metazoa</taxon>
        <taxon>Spiralia</taxon>
        <taxon>Lophotrochozoa</taxon>
        <taxon>Platyhelminthes</taxon>
        <taxon>Rhabditophora</taxon>
        <taxon>Macrostomorpha</taxon>
        <taxon>Macrostomida</taxon>
        <taxon>Macrostomidae</taxon>
        <taxon>Macrostomum</taxon>
    </lineage>
</organism>
<feature type="compositionally biased region" description="Basic and acidic residues" evidence="11">
    <location>
        <begin position="504"/>
        <end position="516"/>
    </location>
</feature>
<keyword evidence="5" id="KW-0808">Transferase</keyword>
<feature type="compositionally biased region" description="Low complexity" evidence="11">
    <location>
        <begin position="357"/>
        <end position="376"/>
    </location>
</feature>
<dbReference type="GO" id="GO:0005654">
    <property type="term" value="C:nucleoplasm"/>
    <property type="evidence" value="ECO:0007669"/>
    <property type="project" value="TreeGrafter"/>
</dbReference>
<feature type="active site" description="Proton acceptor" evidence="10">
    <location>
        <position position="307"/>
    </location>
</feature>
<dbReference type="GO" id="GO:0017136">
    <property type="term" value="F:histone deacetylase activity, NAD-dependent"/>
    <property type="evidence" value="ECO:0007669"/>
    <property type="project" value="TreeGrafter"/>
</dbReference>
<dbReference type="PANTHER" id="PTHR11085">
    <property type="entry name" value="NAD-DEPENDENT PROTEIN DEACYLASE SIRTUIN-5, MITOCHONDRIAL-RELATED"/>
    <property type="match status" value="1"/>
</dbReference>
<name>A0A267ETQ2_9PLAT</name>
<keyword evidence="8" id="KW-0520">NAD</keyword>
<dbReference type="InterPro" id="IPR050134">
    <property type="entry name" value="NAD-dep_sirtuin_deacylases"/>
</dbReference>
<dbReference type="InterPro" id="IPR003000">
    <property type="entry name" value="Sirtuin"/>
</dbReference>
<dbReference type="SUPFAM" id="SSF52467">
    <property type="entry name" value="DHS-like NAD/FAD-binding domain"/>
    <property type="match status" value="1"/>
</dbReference>
<comment type="similarity">
    <text evidence="3">Belongs to the sirtuin family. Class I subfamily.</text>
</comment>
<proteinExistence type="inferred from homology"/>
<feature type="domain" description="Deacetylase sirtuin-type" evidence="12">
    <location>
        <begin position="180"/>
        <end position="471"/>
    </location>
</feature>
<feature type="region of interest" description="Disordered" evidence="11">
    <location>
        <begin position="664"/>
        <end position="739"/>
    </location>
</feature>
<evidence type="ECO:0000313" key="14">
    <source>
        <dbReference type="Proteomes" id="UP000215902"/>
    </source>
</evidence>
<accession>A0A267ETQ2</accession>
<gene>
    <name evidence="13" type="ORF">BOX15_Mlig016615g1</name>
</gene>
<dbReference type="InterPro" id="IPR026590">
    <property type="entry name" value="Ssirtuin_cat_dom"/>
</dbReference>
<feature type="compositionally biased region" description="Low complexity" evidence="11">
    <location>
        <begin position="519"/>
        <end position="531"/>
    </location>
</feature>
<feature type="binding site" evidence="10">
    <location>
        <position position="315"/>
    </location>
    <ligand>
        <name>Zn(2+)</name>
        <dbReference type="ChEBI" id="CHEBI:29105"/>
    </ligand>
</feature>
<dbReference type="GO" id="GO:0046872">
    <property type="term" value="F:metal ion binding"/>
    <property type="evidence" value="ECO:0007669"/>
    <property type="project" value="UniProtKB-KW"/>
</dbReference>
<dbReference type="PANTHER" id="PTHR11085:SF9">
    <property type="entry name" value="NAD-DEPENDENT PROTEIN DEACETYLASE SIRTUIN-1"/>
    <property type="match status" value="1"/>
</dbReference>
<feature type="region of interest" description="Disordered" evidence="11">
    <location>
        <begin position="502"/>
        <end position="571"/>
    </location>
</feature>
<dbReference type="PROSITE" id="PS50305">
    <property type="entry name" value="SIRTUIN"/>
    <property type="match status" value="1"/>
</dbReference>
<dbReference type="Proteomes" id="UP000215902">
    <property type="component" value="Unassembled WGS sequence"/>
</dbReference>
<feature type="region of interest" description="Disordered" evidence="11">
    <location>
        <begin position="1"/>
        <end position="74"/>
    </location>
</feature>
<feature type="binding site" evidence="10">
    <location>
        <position position="318"/>
    </location>
    <ligand>
        <name>Zn(2+)</name>
        <dbReference type="ChEBI" id="CHEBI:29105"/>
    </ligand>
</feature>
<feature type="binding site" evidence="10">
    <location>
        <position position="342"/>
    </location>
    <ligand>
        <name>Zn(2+)</name>
        <dbReference type="ChEBI" id="CHEBI:29105"/>
    </ligand>
</feature>
<evidence type="ECO:0000256" key="8">
    <source>
        <dbReference type="ARBA" id="ARBA00023027"/>
    </source>
</evidence>
<sequence length="739" mass="79792">KRPRLTNGDNKDNGNNAEHPVSESVEAVNDKEGQNDVTNTRLANDEATEAADANSTNMESPSKISLPGNQSETSVVVISEGDDEEAAAAAAVAGDDEVETVDDDDDDDDDDCQIVGVSHRVPAMPRSDVEYVQHLRDRGLNPRDLLTSLIGSDMSGFQAPEEALWQLLLRLVTEPTRRKRLENVSTLDDVVVLLSTCQRVLVLTGAGVSVSCGIPDFRSRDGIYARLATQYPELPDPHSMFDISYFRQDQRPFFKFAKEIYPGLFKPSPSHRFIRALEERGRLLRNYSQNIDTLERSAGIQRVLNCHGSFATASCMRCKHKVDSDVIKDDIMNERIPMCPKCSSSDEADKSKDDAESAATTSPSTSSAAAAAESAPTNPAVLKPDIVFFGESLPVEFYDCISQDESQADLLIVIGSSLKVQPVSLIPSSLPSRVPQILINREPLHQHNFDVCLLGDCDRIVAELCRRLGWEGVADEADGQLSEIRGEELLERRRLAYAAAAEQSSDKAAKDAEKPAVDAASASTSGSTTAGQVEHPGPSSSSEPSSSSAAVATVTEAAESDASATPHEDDCNLSAYLPDGAFARFPPNKYVFPGAEAHPDEICSEDEEADYDEDDEEDDDDDDEEEFDDEDEEDLTDYEEPGSPVVVNLVSSDEDNEDEEILIEEEAEQPADKDRSIITIDDNPEAGKANEATAAMAESSSPPVESATVPSPKAPAAGVGGVGEIGDAEEDELLNCDVD</sequence>
<evidence type="ECO:0000256" key="6">
    <source>
        <dbReference type="ARBA" id="ARBA00022723"/>
    </source>
</evidence>
<dbReference type="GO" id="GO:0070403">
    <property type="term" value="F:NAD+ binding"/>
    <property type="evidence" value="ECO:0007669"/>
    <property type="project" value="InterPro"/>
</dbReference>